<organism evidence="1 2">
    <name type="scientific">Lithospermum erythrorhizon</name>
    <name type="common">Purple gromwell</name>
    <name type="synonym">Lithospermum officinale var. erythrorhizon</name>
    <dbReference type="NCBI Taxonomy" id="34254"/>
    <lineage>
        <taxon>Eukaryota</taxon>
        <taxon>Viridiplantae</taxon>
        <taxon>Streptophyta</taxon>
        <taxon>Embryophyta</taxon>
        <taxon>Tracheophyta</taxon>
        <taxon>Spermatophyta</taxon>
        <taxon>Magnoliopsida</taxon>
        <taxon>eudicotyledons</taxon>
        <taxon>Gunneridae</taxon>
        <taxon>Pentapetalae</taxon>
        <taxon>asterids</taxon>
        <taxon>lamiids</taxon>
        <taxon>Boraginales</taxon>
        <taxon>Boraginaceae</taxon>
        <taxon>Boraginoideae</taxon>
        <taxon>Lithospermeae</taxon>
        <taxon>Lithospermum</taxon>
    </lineage>
</organism>
<dbReference type="PANTHER" id="PTHR11439:SF517">
    <property type="entry name" value="CYSTEINE-RICH RLK (RECEPTOR-LIKE PROTEIN KINASE) 8"/>
    <property type="match status" value="1"/>
</dbReference>
<dbReference type="CDD" id="cd09272">
    <property type="entry name" value="RNase_HI_RT_Ty1"/>
    <property type="match status" value="1"/>
</dbReference>
<evidence type="ECO:0000313" key="1">
    <source>
        <dbReference type="EMBL" id="GAA0142397.1"/>
    </source>
</evidence>
<gene>
    <name evidence="1" type="ORF">LIER_03305</name>
</gene>
<proteinExistence type="predicted"/>
<evidence type="ECO:0000313" key="2">
    <source>
        <dbReference type="Proteomes" id="UP001454036"/>
    </source>
</evidence>
<comment type="caution">
    <text evidence="1">The sequence shown here is derived from an EMBL/GenBank/DDBJ whole genome shotgun (WGS) entry which is preliminary data.</text>
</comment>
<dbReference type="Proteomes" id="UP001454036">
    <property type="component" value="Unassembled WGS sequence"/>
</dbReference>
<protein>
    <submittedName>
        <fullName evidence="1">Uncharacterized protein</fullName>
    </submittedName>
</protein>
<dbReference type="EMBL" id="BAABME010000393">
    <property type="protein sequence ID" value="GAA0142397.1"/>
    <property type="molecule type" value="Genomic_DNA"/>
</dbReference>
<dbReference type="AlphaFoldDB" id="A0AAV3NU54"/>
<keyword evidence="2" id="KW-1185">Reference proteome</keyword>
<dbReference type="PANTHER" id="PTHR11439">
    <property type="entry name" value="GAG-POL-RELATED RETROTRANSPOSON"/>
    <property type="match status" value="1"/>
</dbReference>
<reference evidence="1 2" key="1">
    <citation type="submission" date="2024-01" db="EMBL/GenBank/DDBJ databases">
        <title>The complete chloroplast genome sequence of Lithospermum erythrorhizon: insights into the phylogenetic relationship among Boraginaceae species and the maternal lineages of purple gromwells.</title>
        <authorList>
            <person name="Okada T."/>
            <person name="Watanabe K."/>
        </authorList>
    </citation>
    <scope>NUCLEOTIDE SEQUENCE [LARGE SCALE GENOMIC DNA]</scope>
</reference>
<accession>A0AAV3NU54</accession>
<sequence length="98" mass="11156">MHMQITKRILRYLKGTQELGVYYQKGEHRRDLQAYIDSDYAGDTDNRKSIGDYVFLLSLGAVAWSSKKQPVVTLSTTEAEFIKLRVALGMIEVSQIIS</sequence>
<name>A0AAV3NU54_LITER</name>